<name>U5H7P8_USTV1</name>
<evidence type="ECO:0000313" key="15">
    <source>
        <dbReference type="EMBL" id="KDE06362.1"/>
    </source>
</evidence>
<dbReference type="Proteomes" id="UP000017200">
    <property type="component" value="Unassembled WGS sequence"/>
</dbReference>
<evidence type="ECO:0000256" key="10">
    <source>
        <dbReference type="ARBA" id="ARBA00023141"/>
    </source>
</evidence>
<dbReference type="FunFam" id="3.20.20.70:FF:000151">
    <property type="entry name" value="Tryptophan synthase"/>
    <property type="match status" value="1"/>
</dbReference>
<comment type="catalytic activity">
    <reaction evidence="12 13">
        <text>(1S,2R)-1-C-(indol-3-yl)glycerol 3-phosphate + L-serine = D-glyceraldehyde 3-phosphate + L-tryptophan + H2O</text>
        <dbReference type="Rhea" id="RHEA:10532"/>
        <dbReference type="ChEBI" id="CHEBI:15377"/>
        <dbReference type="ChEBI" id="CHEBI:33384"/>
        <dbReference type="ChEBI" id="CHEBI:57912"/>
        <dbReference type="ChEBI" id="CHEBI:58866"/>
        <dbReference type="ChEBI" id="CHEBI:59776"/>
        <dbReference type="EC" id="4.2.1.20"/>
    </reaction>
</comment>
<dbReference type="SUPFAM" id="SSF51366">
    <property type="entry name" value="Ribulose-phoshate binding barrel"/>
    <property type="match status" value="1"/>
</dbReference>
<dbReference type="PANTHER" id="PTHR48077">
    <property type="entry name" value="TRYPTOPHAN SYNTHASE-RELATED"/>
    <property type="match status" value="1"/>
</dbReference>
<dbReference type="FunFam" id="3.40.50.1100:FF:000004">
    <property type="entry name" value="Tryptophan synthase beta chain"/>
    <property type="match status" value="1"/>
</dbReference>
<dbReference type="InterPro" id="IPR023026">
    <property type="entry name" value="Trp_synth_beta/beta-like"/>
</dbReference>
<keyword evidence="11 13" id="KW-0456">Lyase</keyword>
<dbReference type="GO" id="GO:0004834">
    <property type="term" value="F:tryptophan synthase activity"/>
    <property type="evidence" value="ECO:0007669"/>
    <property type="project" value="UniProtKB-EC"/>
</dbReference>
<evidence type="ECO:0000256" key="13">
    <source>
        <dbReference type="RuleBase" id="RU003663"/>
    </source>
</evidence>
<dbReference type="EC" id="4.2.1.20" evidence="5 13"/>
<comment type="similarity">
    <text evidence="4">In the N-terminal section; belongs to the TrpA family.</text>
</comment>
<dbReference type="NCBIfam" id="TIGR00262">
    <property type="entry name" value="trpA"/>
    <property type="match status" value="1"/>
</dbReference>
<dbReference type="OMA" id="VDTARHS"/>
<evidence type="ECO:0000256" key="4">
    <source>
        <dbReference type="ARBA" id="ARBA00006095"/>
    </source>
</evidence>
<dbReference type="Gene3D" id="3.40.50.1100">
    <property type="match status" value="2"/>
</dbReference>
<evidence type="ECO:0000256" key="5">
    <source>
        <dbReference type="ARBA" id="ARBA00012043"/>
    </source>
</evidence>
<comment type="cofactor">
    <cofactor evidence="1 13">
        <name>pyridoxal 5'-phosphate</name>
        <dbReference type="ChEBI" id="CHEBI:597326"/>
    </cofactor>
</comment>
<dbReference type="HAMAP" id="MF_00131">
    <property type="entry name" value="Trp_synth_alpha"/>
    <property type="match status" value="1"/>
</dbReference>
<reference evidence="15 17" key="3">
    <citation type="journal article" date="2015" name="BMC Genomics">
        <title>Sex and parasites: genomic and transcriptomic analysis of Microbotryum lychnidis-dioicae, the biotrophic and plant-castrating anther smut fungus.</title>
        <authorList>
            <person name="Perlin M.H."/>
            <person name="Amselem J."/>
            <person name="Fontanillas E."/>
            <person name="Toh S.S."/>
            <person name="Chen Z."/>
            <person name="Goldberg J."/>
            <person name="Duplessis S."/>
            <person name="Henrissat B."/>
            <person name="Young S."/>
            <person name="Zeng Q."/>
            <person name="Aguileta G."/>
            <person name="Petit E."/>
            <person name="Badouin H."/>
            <person name="Andrews J."/>
            <person name="Razeeq D."/>
            <person name="Gabaldon T."/>
            <person name="Quesneville H."/>
            <person name="Giraud T."/>
            <person name="Hood M.E."/>
            <person name="Schultz D.J."/>
            <person name="Cuomo C.A."/>
        </authorList>
    </citation>
    <scope>NUCLEOTIDE SEQUENCE [LARGE SCALE GENOMIC DNA]</scope>
    <source>
        <strain evidence="17">p1A1 Lamole</strain>
        <strain evidence="15">P1A1 Lamole</strain>
    </source>
</reference>
<dbReference type="OrthoDB" id="10050244at2759"/>
<dbReference type="InterPro" id="IPR006654">
    <property type="entry name" value="Trp_synth_beta"/>
</dbReference>
<evidence type="ECO:0000313" key="17">
    <source>
        <dbReference type="Proteomes" id="UP000017200"/>
    </source>
</evidence>
<dbReference type="STRING" id="683840.U5H7P8"/>
<keyword evidence="10 13" id="KW-0057">Aromatic amino acid biosynthesis</keyword>
<reference evidence="16" key="4">
    <citation type="submission" date="2015-06" db="UniProtKB">
        <authorList>
            <consortium name="EnsemblFungi"/>
        </authorList>
    </citation>
    <scope>IDENTIFICATION</scope>
</reference>
<keyword evidence="17" id="KW-1185">Reference proteome</keyword>
<sequence length="743" mass="79884">MAGGKKRLLASPHVWVSFLTPSPSHLSPFPPSSSSLPSYAPHTMSQHLKQTFLDREAQNSPAFVTFVTAGYPSISQTVPIMLALEAGGADVIELGVPFTDPLADGKAIQMANNRAIEQGVDFKMCLSFVEQARQQGLKAPVILMGYYNPLLAHSEQRAVQDVKAAGANGFIVVDLPPEEAVGFRQLCAQEGLSYVPLIAPSTSDARIKFLASIADSFIYVVSKMGTTGASATVSTSLSSFLERIRSLLPSKIPLAVGFGVSTQAHFQEVGRDAEGVVIGSQLVDVIDKGQKTSDEQALKDVAAYCAEVSGNRVRSKALAEFIAKVDANEVISEHKSTAARFGGFGGAYVPEALYDCLEQLSNTYDEARKDPAFWKEWEGEFGYMNRPSQLYEAKRLTELAGGAKIWFKREDLNHTGSHKINNAIGQVLLARRLGKNRIIAETGAGQHGVATATVCAKFGLECIVYMGEEDVRRQALNVFRMRMLGAKVVAVASGSRTLKDAINEAMRDWVTNLSSTHYIIGSAIGPHPFPTIVRDFQSVIGSEIKSQLAGLTGKLPDAVVACVGGGSNAIGTFHPFINDKSVRLIGVEAAGEGVDTAFHSATLSKGTHGVLHGVRTYILQSKQGQIISTHSISAGLDYPGVGPEHSWLKDSGRAEYVSATDEQALRGFRMCTQKEGIIPALETAHAVWATVEEAKKMPKEANIVMCLSGRGDKDVQEISEILPGKWADKLDWHVDGQANQVIG</sequence>
<dbReference type="InterPro" id="IPR001926">
    <property type="entry name" value="TrpB-like_PALP"/>
</dbReference>
<dbReference type="FunCoup" id="U5H7P8">
    <property type="interactions" value="324"/>
</dbReference>
<dbReference type="InterPro" id="IPR006653">
    <property type="entry name" value="Trp_synth_b_CS"/>
</dbReference>
<dbReference type="AlphaFoldDB" id="U5H7P8"/>
<dbReference type="InterPro" id="IPR018204">
    <property type="entry name" value="Trp_synthase_alpha_AS"/>
</dbReference>
<gene>
    <name evidence="15" type="ORF">MVLG_03270</name>
</gene>
<evidence type="ECO:0000313" key="16">
    <source>
        <dbReference type="EnsemblFungi" id="MVLG_03270T0"/>
    </source>
</evidence>
<dbReference type="GO" id="GO:0005737">
    <property type="term" value="C:cytoplasm"/>
    <property type="evidence" value="ECO:0007669"/>
    <property type="project" value="TreeGrafter"/>
</dbReference>
<organism evidence="15">
    <name type="scientific">Microbotryum lychnidis-dioicae (strain p1A1 Lamole / MvSl-1064)</name>
    <name type="common">Anther smut fungus</name>
    <dbReference type="NCBI Taxonomy" id="683840"/>
    <lineage>
        <taxon>Eukaryota</taxon>
        <taxon>Fungi</taxon>
        <taxon>Dikarya</taxon>
        <taxon>Basidiomycota</taxon>
        <taxon>Pucciniomycotina</taxon>
        <taxon>Microbotryomycetes</taxon>
        <taxon>Microbotryales</taxon>
        <taxon>Microbotryaceae</taxon>
        <taxon>Microbotryum</taxon>
    </lineage>
</organism>
<accession>U5H7P8</accession>
<dbReference type="UniPathway" id="UPA00035">
    <property type="reaction ID" value="UER00044"/>
</dbReference>
<evidence type="ECO:0000256" key="9">
    <source>
        <dbReference type="ARBA" id="ARBA00022898"/>
    </source>
</evidence>
<dbReference type="HOGENOM" id="CLU_016734_2_1_1"/>
<evidence type="ECO:0000256" key="12">
    <source>
        <dbReference type="ARBA" id="ARBA00049047"/>
    </source>
</evidence>
<dbReference type="InParanoid" id="U5H7P8"/>
<dbReference type="InterPro" id="IPR036052">
    <property type="entry name" value="TrpB-like_PALP_sf"/>
</dbReference>
<keyword evidence="7 13" id="KW-0028">Amino-acid biosynthesis</keyword>
<dbReference type="InterPro" id="IPR011060">
    <property type="entry name" value="RibuloseP-bd_barrel"/>
</dbReference>
<dbReference type="EnsemblFungi" id="MVLG_03270T0">
    <property type="protein sequence ID" value="MVLG_03270T0"/>
    <property type="gene ID" value="MVLG_03270"/>
</dbReference>
<reference evidence="17" key="1">
    <citation type="submission" date="2010-11" db="EMBL/GenBank/DDBJ databases">
        <title>The genome sequence of Microbotryum violaceum strain p1A1 Lamole.</title>
        <authorList>
            <person name="Cuomo C."/>
            <person name="Perlin M."/>
            <person name="Young S.K."/>
            <person name="Zeng Q."/>
            <person name="Gargeya S."/>
            <person name="Alvarado L."/>
            <person name="Berlin A."/>
            <person name="Chapman S.B."/>
            <person name="Chen Z."/>
            <person name="Freedman E."/>
            <person name="Gellesch M."/>
            <person name="Goldberg J."/>
            <person name="Griggs A."/>
            <person name="Gujja S."/>
            <person name="Heilman E."/>
            <person name="Heiman D."/>
            <person name="Howarth C."/>
            <person name="Mehta T."/>
            <person name="Neiman D."/>
            <person name="Pearson M."/>
            <person name="Roberts A."/>
            <person name="Saif S."/>
            <person name="Shea T."/>
            <person name="Shenoy N."/>
            <person name="Sisk P."/>
            <person name="Stolte C."/>
            <person name="Sykes S."/>
            <person name="White J."/>
            <person name="Yandava C."/>
            <person name="Haas B."/>
            <person name="Nusbaum C."/>
            <person name="Birren B."/>
        </authorList>
    </citation>
    <scope>NUCLEOTIDE SEQUENCE [LARGE SCALE GENOMIC DNA]</scope>
    <source>
        <strain evidence="17">p1A1 Lamole</strain>
    </source>
</reference>
<reference evidence="15" key="2">
    <citation type="submission" date="2010-11" db="EMBL/GenBank/DDBJ databases">
        <authorList>
            <consortium name="The Broad Institute Genome Sequencing Platform"/>
            <person name="Earl A."/>
            <person name="Ward D."/>
            <person name="Feldgarden M."/>
            <person name="Gevers D."/>
            <person name="Butler R."/>
            <person name="Young S.K."/>
            <person name="Zeng Q."/>
            <person name="Gargeya S."/>
            <person name="Fitzgerald M."/>
            <person name="Haas B."/>
            <person name="Abouelleil A."/>
            <person name="Alvarado L."/>
            <person name="Arachchi H.M."/>
            <person name="Berlin A."/>
            <person name="Brown A."/>
            <person name="Chapman S.B."/>
            <person name="Chen Z."/>
            <person name="Dunbar C."/>
            <person name="Freedman E."/>
            <person name="Gearin G."/>
            <person name="Gellesch M."/>
            <person name="Goldberg J."/>
            <person name="Griggs A."/>
            <person name="Gujja S."/>
            <person name="Heilman E."/>
            <person name="Heiman D."/>
            <person name="Howarth C."/>
            <person name="Larson L."/>
            <person name="Lui A."/>
            <person name="MacDonald P.J.P."/>
            <person name="Mehta T."/>
            <person name="Montmayeur A."/>
            <person name="Murphy C."/>
            <person name="Neiman D."/>
            <person name="Pearson M."/>
            <person name="Priest M."/>
            <person name="Roberts A."/>
            <person name="Saif S."/>
            <person name="Shea T."/>
            <person name="Shenoy N."/>
            <person name="Sisk P."/>
            <person name="Stolte C."/>
            <person name="Sykes S."/>
            <person name="White J."/>
            <person name="Yandava C."/>
            <person name="Wortman J."/>
            <person name="Nusbaum C."/>
            <person name="Birren B."/>
        </authorList>
    </citation>
    <scope>NUCLEOTIDE SEQUENCE</scope>
    <source>
        <strain evidence="15">P1A1 Lamole</strain>
    </source>
</reference>
<evidence type="ECO:0000256" key="6">
    <source>
        <dbReference type="ARBA" id="ARBA00018724"/>
    </source>
</evidence>
<dbReference type="PANTHER" id="PTHR48077:SF3">
    <property type="entry name" value="TRYPTOPHAN SYNTHASE"/>
    <property type="match status" value="1"/>
</dbReference>
<evidence type="ECO:0000259" key="14">
    <source>
        <dbReference type="Pfam" id="PF00291"/>
    </source>
</evidence>
<protein>
    <recommendedName>
        <fullName evidence="6 13">Tryptophan synthase</fullName>
        <ecNumber evidence="5 13">4.2.1.20</ecNumber>
    </recommendedName>
</protein>
<dbReference type="HAMAP" id="MF_00133">
    <property type="entry name" value="Trp_synth_beta"/>
    <property type="match status" value="1"/>
</dbReference>
<dbReference type="InterPro" id="IPR002028">
    <property type="entry name" value="Trp_synthase_suA"/>
</dbReference>
<dbReference type="EMBL" id="AEIJ01000312">
    <property type="status" value="NOT_ANNOTATED_CDS"/>
    <property type="molecule type" value="Genomic_DNA"/>
</dbReference>
<keyword evidence="9 13" id="KW-0663">Pyridoxal phosphate</keyword>
<dbReference type="CDD" id="cd06446">
    <property type="entry name" value="Trp-synth_B"/>
    <property type="match status" value="1"/>
</dbReference>
<evidence type="ECO:0000256" key="7">
    <source>
        <dbReference type="ARBA" id="ARBA00022605"/>
    </source>
</evidence>
<dbReference type="Pfam" id="PF00291">
    <property type="entry name" value="PALP"/>
    <property type="match status" value="1"/>
</dbReference>
<dbReference type="NCBIfam" id="TIGR00263">
    <property type="entry name" value="trpB"/>
    <property type="match status" value="1"/>
</dbReference>
<comment type="similarity">
    <text evidence="3">In the C-terminal section; belongs to the TrpB family.</text>
</comment>
<dbReference type="CDD" id="cd04724">
    <property type="entry name" value="Tryptophan_synthase_alpha"/>
    <property type="match status" value="1"/>
</dbReference>
<dbReference type="Gene3D" id="3.20.20.70">
    <property type="entry name" value="Aldolase class I"/>
    <property type="match status" value="1"/>
</dbReference>
<dbReference type="EMBL" id="GL541672">
    <property type="protein sequence ID" value="KDE06362.1"/>
    <property type="molecule type" value="Genomic_DNA"/>
</dbReference>
<dbReference type="InterPro" id="IPR013785">
    <property type="entry name" value="Aldolase_TIM"/>
</dbReference>
<evidence type="ECO:0000256" key="1">
    <source>
        <dbReference type="ARBA" id="ARBA00001933"/>
    </source>
</evidence>
<evidence type="ECO:0000256" key="8">
    <source>
        <dbReference type="ARBA" id="ARBA00022822"/>
    </source>
</evidence>
<dbReference type="PROSITE" id="PS00168">
    <property type="entry name" value="TRP_SYNTHASE_BETA"/>
    <property type="match status" value="1"/>
</dbReference>
<dbReference type="FunFam" id="3.40.50.1100:FF:000001">
    <property type="entry name" value="Tryptophan synthase beta chain"/>
    <property type="match status" value="1"/>
</dbReference>
<feature type="domain" description="Tryptophan synthase beta chain-like PALP" evidence="14">
    <location>
        <begin position="386"/>
        <end position="709"/>
    </location>
</feature>
<dbReference type="Pfam" id="PF00290">
    <property type="entry name" value="Trp_syntA"/>
    <property type="match status" value="1"/>
</dbReference>
<evidence type="ECO:0000256" key="2">
    <source>
        <dbReference type="ARBA" id="ARBA00004733"/>
    </source>
</evidence>
<dbReference type="SUPFAM" id="SSF53686">
    <property type="entry name" value="Tryptophan synthase beta subunit-like PLP-dependent enzymes"/>
    <property type="match status" value="1"/>
</dbReference>
<dbReference type="PROSITE" id="PS00167">
    <property type="entry name" value="TRP_SYNTHASE_ALPHA"/>
    <property type="match status" value="1"/>
</dbReference>
<proteinExistence type="inferred from homology"/>
<keyword evidence="8 13" id="KW-0822">Tryptophan biosynthesis</keyword>
<evidence type="ECO:0000256" key="3">
    <source>
        <dbReference type="ARBA" id="ARBA00005761"/>
    </source>
</evidence>
<evidence type="ECO:0000256" key="11">
    <source>
        <dbReference type="ARBA" id="ARBA00023239"/>
    </source>
</evidence>
<comment type="pathway">
    <text evidence="2 13">Amino-acid biosynthesis; L-tryptophan biosynthesis; L-tryptophan from chorismate: step 5/5.</text>
</comment>